<keyword evidence="3" id="KW-1185">Reference proteome</keyword>
<dbReference type="SUPFAM" id="SSF47459">
    <property type="entry name" value="HLH, helix-loop-helix DNA-binding domain"/>
    <property type="match status" value="1"/>
</dbReference>
<evidence type="ECO:0000259" key="1">
    <source>
        <dbReference type="PROSITE" id="PS50888"/>
    </source>
</evidence>
<evidence type="ECO:0000313" key="3">
    <source>
        <dbReference type="Proteomes" id="UP000789901"/>
    </source>
</evidence>
<dbReference type="EMBL" id="CAJVQB010002068">
    <property type="protein sequence ID" value="CAG8560928.1"/>
    <property type="molecule type" value="Genomic_DNA"/>
</dbReference>
<sequence length="205" mass="23494">MYLENMLFPPSFEFPPEVVILNSGASSTDLSPAPLGIPTNMHSDMFCLDNLQAVGKTQLHSSAPLLLPFIDKSDILEFCRYSKEKYKSQKIGCRKTSRDEPFDNSSLDGDYDNDTSRCKIKDSFEELHKQLPTTYTGHRLCKAVLLQKAVSHIKKQSREESFLLDKISRLKQFCAYLNAELEKEKRMNELYRQKQTIEKIFAAGL</sequence>
<comment type="caution">
    <text evidence="2">The sequence shown here is derived from an EMBL/GenBank/DDBJ whole genome shotgun (WGS) entry which is preliminary data.</text>
</comment>
<dbReference type="InterPro" id="IPR011598">
    <property type="entry name" value="bHLH_dom"/>
</dbReference>
<dbReference type="PROSITE" id="PS50888">
    <property type="entry name" value="BHLH"/>
    <property type="match status" value="1"/>
</dbReference>
<name>A0ABN7UFR7_GIGMA</name>
<organism evidence="2 3">
    <name type="scientific">Gigaspora margarita</name>
    <dbReference type="NCBI Taxonomy" id="4874"/>
    <lineage>
        <taxon>Eukaryota</taxon>
        <taxon>Fungi</taxon>
        <taxon>Fungi incertae sedis</taxon>
        <taxon>Mucoromycota</taxon>
        <taxon>Glomeromycotina</taxon>
        <taxon>Glomeromycetes</taxon>
        <taxon>Diversisporales</taxon>
        <taxon>Gigasporaceae</taxon>
        <taxon>Gigaspora</taxon>
    </lineage>
</organism>
<proteinExistence type="predicted"/>
<gene>
    <name evidence="2" type="ORF">GMARGA_LOCUS5015</name>
</gene>
<reference evidence="2 3" key="1">
    <citation type="submission" date="2021-06" db="EMBL/GenBank/DDBJ databases">
        <authorList>
            <person name="Kallberg Y."/>
            <person name="Tangrot J."/>
            <person name="Rosling A."/>
        </authorList>
    </citation>
    <scope>NUCLEOTIDE SEQUENCE [LARGE SCALE GENOMIC DNA]</scope>
    <source>
        <strain evidence="2 3">120-4 pot B 10/14</strain>
    </source>
</reference>
<dbReference type="Gene3D" id="4.10.280.10">
    <property type="entry name" value="Helix-loop-helix DNA-binding domain"/>
    <property type="match status" value="1"/>
</dbReference>
<dbReference type="Proteomes" id="UP000789901">
    <property type="component" value="Unassembled WGS sequence"/>
</dbReference>
<evidence type="ECO:0000313" key="2">
    <source>
        <dbReference type="EMBL" id="CAG8560928.1"/>
    </source>
</evidence>
<dbReference type="InterPro" id="IPR036638">
    <property type="entry name" value="HLH_DNA-bd_sf"/>
</dbReference>
<protein>
    <submittedName>
        <fullName evidence="2">12863_t:CDS:1</fullName>
    </submittedName>
</protein>
<accession>A0ABN7UFR7</accession>
<feature type="domain" description="BHLH" evidence="1">
    <location>
        <begin position="104"/>
        <end position="156"/>
    </location>
</feature>
<dbReference type="Pfam" id="PF00010">
    <property type="entry name" value="HLH"/>
    <property type="match status" value="1"/>
</dbReference>